<dbReference type="PANTHER" id="PTHR31303:SF1">
    <property type="entry name" value="CTP-DEPENDENT DIACYLGLYCEROL KINASE 1"/>
    <property type="match status" value="1"/>
</dbReference>
<dbReference type="GeneID" id="68111407"/>
<keyword evidence="1" id="KW-0472">Membrane</keyword>
<dbReference type="OMA" id="CCFMSSG"/>
<evidence type="ECO:0000256" key="1">
    <source>
        <dbReference type="SAM" id="Phobius"/>
    </source>
</evidence>
<dbReference type="VEuPathDB" id="AmoebaDB:NF0041800"/>
<organism evidence="2 3">
    <name type="scientific">Naegleria fowleri</name>
    <name type="common">Brain eating amoeba</name>
    <dbReference type="NCBI Taxonomy" id="5763"/>
    <lineage>
        <taxon>Eukaryota</taxon>
        <taxon>Discoba</taxon>
        <taxon>Heterolobosea</taxon>
        <taxon>Tetramitia</taxon>
        <taxon>Eutetramitia</taxon>
        <taxon>Vahlkampfiidae</taxon>
        <taxon>Naegleria</taxon>
    </lineage>
</organism>
<feature type="transmembrane region" description="Helical" evidence="1">
    <location>
        <begin position="210"/>
        <end position="230"/>
    </location>
</feature>
<dbReference type="PANTHER" id="PTHR31303">
    <property type="entry name" value="CTP-DEPENDENT DIACYLGLYCEROL KINASE 1"/>
    <property type="match status" value="1"/>
</dbReference>
<feature type="transmembrane region" description="Helical" evidence="1">
    <location>
        <begin position="88"/>
        <end position="105"/>
    </location>
</feature>
<proteinExistence type="predicted"/>
<evidence type="ECO:0008006" key="4">
    <source>
        <dbReference type="Google" id="ProtNLM"/>
    </source>
</evidence>
<gene>
    <name evidence="2" type="ORF">FDP41_004189</name>
</gene>
<evidence type="ECO:0000313" key="2">
    <source>
        <dbReference type="EMBL" id="KAF0976894.1"/>
    </source>
</evidence>
<dbReference type="EMBL" id="VFQX01000036">
    <property type="protein sequence ID" value="KAF0976894.1"/>
    <property type="molecule type" value="Genomic_DNA"/>
</dbReference>
<dbReference type="GO" id="GO:0004143">
    <property type="term" value="F:ATP-dependent diacylglycerol kinase activity"/>
    <property type="evidence" value="ECO:0007669"/>
    <property type="project" value="InterPro"/>
</dbReference>
<keyword evidence="1" id="KW-1133">Transmembrane helix</keyword>
<dbReference type="AlphaFoldDB" id="A0A6A5BRU0"/>
<protein>
    <recommendedName>
        <fullName evidence="4">Dolichol kinase</fullName>
    </recommendedName>
</protein>
<dbReference type="OrthoDB" id="5673at2759"/>
<evidence type="ECO:0000313" key="3">
    <source>
        <dbReference type="Proteomes" id="UP000444721"/>
    </source>
</evidence>
<sequence>MSLSKLSSPLFDHIIHWIYSSSHSHQQQQHSNISNVKISNMEDWMNHMFGSDHRNIAAFSITLLGSVLSLGMLEQIGRFTPEKLRRKLVHIGMGPIYVLFWNLFAGEDMASRMWCASIPGLFTFYFVMVGLGLVRNDKLVATLSRSGDAREILKGPTFYGLSMVTSTLAFWRRDVASIVTIMVLCGGDGFADVIGRSFGHSTRFSNSKSLIGSIGMFFGGFLFSSLYLYYFEKSGNYGEFSTLSHLPHLALINLACTVVESLTYDRSNTKNPENAKNKSKASSSPPLWGYIFGEDNIIVSLTASLLSKLIL</sequence>
<dbReference type="RefSeq" id="XP_044561607.1">
    <property type="nucleotide sequence ID" value="XM_044707576.1"/>
</dbReference>
<comment type="caution">
    <text evidence="2">The sequence shown here is derived from an EMBL/GenBank/DDBJ whole genome shotgun (WGS) entry which is preliminary data.</text>
</comment>
<keyword evidence="1" id="KW-0812">Transmembrane</keyword>
<name>A0A6A5BRU0_NAEFO</name>
<feature type="transmembrane region" description="Helical" evidence="1">
    <location>
        <begin position="56"/>
        <end position="76"/>
    </location>
</feature>
<dbReference type="InterPro" id="IPR037997">
    <property type="entry name" value="Dgk1-like"/>
</dbReference>
<dbReference type="Proteomes" id="UP000444721">
    <property type="component" value="Unassembled WGS sequence"/>
</dbReference>
<dbReference type="VEuPathDB" id="AmoebaDB:FDP41_004189"/>
<feature type="transmembrane region" description="Helical" evidence="1">
    <location>
        <begin position="111"/>
        <end position="134"/>
    </location>
</feature>
<accession>A0A6A5BRU0</accession>
<keyword evidence="3" id="KW-1185">Reference proteome</keyword>
<feature type="transmembrane region" description="Helical" evidence="1">
    <location>
        <begin position="178"/>
        <end position="198"/>
    </location>
</feature>
<reference evidence="2 3" key="1">
    <citation type="journal article" date="2019" name="Sci. Rep.">
        <title>Nanopore sequencing improves the draft genome of the human pathogenic amoeba Naegleria fowleri.</title>
        <authorList>
            <person name="Liechti N."/>
            <person name="Schurch N."/>
            <person name="Bruggmann R."/>
            <person name="Wittwer M."/>
        </authorList>
    </citation>
    <scope>NUCLEOTIDE SEQUENCE [LARGE SCALE GENOMIC DNA]</scope>
    <source>
        <strain evidence="2 3">ATCC 30894</strain>
    </source>
</reference>
<dbReference type="VEuPathDB" id="AmoebaDB:NfTy_068480"/>